<reference evidence="2" key="1">
    <citation type="journal article" date="2015" name="J. Biotechnol.">
        <title>Complete genome sequence of Paenibacillus beijingensis 7188(T) (=DSM 24997(T)), a novel rhizobacterium from jujube garden soil.</title>
        <authorList>
            <person name="Kwak Y."/>
            <person name="Shin J.H."/>
        </authorList>
    </citation>
    <scope>NUCLEOTIDE SEQUENCE [LARGE SCALE GENOMIC DNA]</scope>
    <source>
        <strain evidence="2">DSM 24997</strain>
    </source>
</reference>
<evidence type="ECO:0000259" key="1">
    <source>
        <dbReference type="PROSITE" id="PS51704"/>
    </source>
</evidence>
<sequence length="267" mass="29256">MSAAATRAAAWGAAGAEPEAKRRLLVIAHRGASGYAPENTMAAFDLAAAMGADYLELDVQMTRDGQPVVIHDATLERTTNGSGAVKGYTLAQLQRLDAGSWFGSKYKGERVPSLKEVLDRYYGRIGLFVEIKSPELYPGIEASVARLLAQYGGAGTPSFRPVILQSFSAESVEKLRELMPDFPLGVLVVARSDLTDRKLRRFEQFAGYINMKQSLAGEETIRRIHDRGMKVFAWTVRGARRAELLRLKGVDGIVTNFPDEVMCRVTG</sequence>
<dbReference type="STRING" id="1126833.VN24_06975"/>
<dbReference type="PATRIC" id="fig|1126833.4.peg.1528"/>
<dbReference type="Gene3D" id="3.20.20.190">
    <property type="entry name" value="Phosphatidylinositol (PI) phosphodiesterase"/>
    <property type="match status" value="1"/>
</dbReference>
<gene>
    <name evidence="2" type="ORF">VN24_06975</name>
</gene>
<dbReference type="Pfam" id="PF03009">
    <property type="entry name" value="GDPD"/>
    <property type="match status" value="1"/>
</dbReference>
<feature type="domain" description="GP-PDE" evidence="1">
    <location>
        <begin position="24"/>
        <end position="265"/>
    </location>
</feature>
<keyword evidence="3" id="KW-1185">Reference proteome</keyword>
<dbReference type="PROSITE" id="PS51704">
    <property type="entry name" value="GP_PDE"/>
    <property type="match status" value="1"/>
</dbReference>
<dbReference type="KEGG" id="pbj:VN24_06975"/>
<organism evidence="2 3">
    <name type="scientific">Paenibacillus beijingensis</name>
    <dbReference type="NCBI Taxonomy" id="1126833"/>
    <lineage>
        <taxon>Bacteria</taxon>
        <taxon>Bacillati</taxon>
        <taxon>Bacillota</taxon>
        <taxon>Bacilli</taxon>
        <taxon>Bacillales</taxon>
        <taxon>Paenibacillaceae</taxon>
        <taxon>Paenibacillus</taxon>
    </lineage>
</organism>
<name>A0A0D5NQL8_9BACL</name>
<dbReference type="GO" id="GO:0008081">
    <property type="term" value="F:phosphoric diester hydrolase activity"/>
    <property type="evidence" value="ECO:0007669"/>
    <property type="project" value="InterPro"/>
</dbReference>
<dbReference type="HOGENOM" id="CLU_030006_3_1_9"/>
<dbReference type="SUPFAM" id="SSF51695">
    <property type="entry name" value="PLC-like phosphodiesterases"/>
    <property type="match status" value="1"/>
</dbReference>
<dbReference type="AlphaFoldDB" id="A0A0D5NQL8"/>
<proteinExistence type="predicted"/>
<dbReference type="EMBL" id="CP011058">
    <property type="protein sequence ID" value="AJY77566.1"/>
    <property type="molecule type" value="Genomic_DNA"/>
</dbReference>
<dbReference type="InterPro" id="IPR030395">
    <property type="entry name" value="GP_PDE_dom"/>
</dbReference>
<dbReference type="PANTHER" id="PTHR46211:SF1">
    <property type="entry name" value="GLYCEROPHOSPHODIESTER PHOSPHODIESTERASE, CYTOPLASMIC"/>
    <property type="match status" value="1"/>
</dbReference>
<evidence type="ECO:0000313" key="3">
    <source>
        <dbReference type="Proteomes" id="UP000032633"/>
    </source>
</evidence>
<accession>A0A0D5NQL8</accession>
<protein>
    <recommendedName>
        <fullName evidence="1">GP-PDE domain-containing protein</fullName>
    </recommendedName>
</protein>
<dbReference type="Proteomes" id="UP000032633">
    <property type="component" value="Chromosome"/>
</dbReference>
<dbReference type="InterPro" id="IPR017946">
    <property type="entry name" value="PLC-like_Pdiesterase_TIM-brl"/>
</dbReference>
<dbReference type="PANTHER" id="PTHR46211">
    <property type="entry name" value="GLYCEROPHOSPHORYL DIESTER PHOSPHODIESTERASE"/>
    <property type="match status" value="1"/>
</dbReference>
<evidence type="ECO:0000313" key="2">
    <source>
        <dbReference type="EMBL" id="AJY77566.1"/>
    </source>
</evidence>
<dbReference type="GO" id="GO:0006629">
    <property type="term" value="P:lipid metabolic process"/>
    <property type="evidence" value="ECO:0007669"/>
    <property type="project" value="InterPro"/>
</dbReference>